<name>A0A9W6W183_9ACTN</name>
<protein>
    <submittedName>
        <fullName evidence="2">Uncharacterized protein</fullName>
    </submittedName>
</protein>
<dbReference type="EMBL" id="BSTK01000004">
    <property type="protein sequence ID" value="GLY85701.1"/>
    <property type="molecule type" value="Genomic_DNA"/>
</dbReference>
<reference evidence="2" key="1">
    <citation type="submission" date="2023-03" db="EMBL/GenBank/DDBJ databases">
        <title>Actinoallomurus iriomotensis NBRC 103684.</title>
        <authorList>
            <person name="Ichikawa N."/>
            <person name="Sato H."/>
            <person name="Tonouchi N."/>
        </authorList>
    </citation>
    <scope>NUCLEOTIDE SEQUENCE</scope>
    <source>
        <strain evidence="2">NBRC 103684</strain>
    </source>
</reference>
<comment type="caution">
    <text evidence="2">The sequence shown here is derived from an EMBL/GenBank/DDBJ whole genome shotgun (WGS) entry which is preliminary data.</text>
</comment>
<organism evidence="2 3">
    <name type="scientific">Actinoallomurus iriomotensis</name>
    <dbReference type="NCBI Taxonomy" id="478107"/>
    <lineage>
        <taxon>Bacteria</taxon>
        <taxon>Bacillati</taxon>
        <taxon>Actinomycetota</taxon>
        <taxon>Actinomycetes</taxon>
        <taxon>Streptosporangiales</taxon>
        <taxon>Thermomonosporaceae</taxon>
        <taxon>Actinoallomurus</taxon>
    </lineage>
</organism>
<proteinExistence type="predicted"/>
<feature type="region of interest" description="Disordered" evidence="1">
    <location>
        <begin position="84"/>
        <end position="113"/>
    </location>
</feature>
<feature type="region of interest" description="Disordered" evidence="1">
    <location>
        <begin position="36"/>
        <end position="66"/>
    </location>
</feature>
<dbReference type="AlphaFoldDB" id="A0A9W6W183"/>
<sequence>MEDAVVGRPWDSRTEAAWPGGAAAIETAVRPATAARTVSTDLSESSVRLAGRTRDMGAPRPVGGHRHIEQGGAIALVESALSARVTGSTRPVKDSVPTRSRTTPVRKLDKVPQ</sequence>
<evidence type="ECO:0000313" key="3">
    <source>
        <dbReference type="Proteomes" id="UP001165074"/>
    </source>
</evidence>
<evidence type="ECO:0000313" key="2">
    <source>
        <dbReference type="EMBL" id="GLY85701.1"/>
    </source>
</evidence>
<gene>
    <name evidence="2" type="ORF">Airi02_036300</name>
</gene>
<dbReference type="Proteomes" id="UP001165074">
    <property type="component" value="Unassembled WGS sequence"/>
</dbReference>
<evidence type="ECO:0000256" key="1">
    <source>
        <dbReference type="SAM" id="MobiDB-lite"/>
    </source>
</evidence>
<accession>A0A9W6W183</accession>
<keyword evidence="3" id="KW-1185">Reference proteome</keyword>